<accession>A0A4Z0WI27</accession>
<evidence type="ECO:0000256" key="1">
    <source>
        <dbReference type="ARBA" id="ARBA00004429"/>
    </source>
</evidence>
<keyword evidence="12" id="KW-1185">Reference proteome</keyword>
<feature type="domain" description="Tripartite ATP-independent periplasmic transporters DctQ component" evidence="10">
    <location>
        <begin position="36"/>
        <end position="163"/>
    </location>
</feature>
<dbReference type="OrthoDB" id="4964541at2"/>
<evidence type="ECO:0000256" key="5">
    <source>
        <dbReference type="ARBA" id="ARBA00022692"/>
    </source>
</evidence>
<evidence type="ECO:0000256" key="4">
    <source>
        <dbReference type="ARBA" id="ARBA00022519"/>
    </source>
</evidence>
<sequence>MQQPLQSREVDMLRKLNDLIEAALRITGGILFTAFVITVLFQVISRNFISMSFVWTDEIAMFCFIWSVFIGAATGYRKGLHYVVEIIPEQYVRANKLLKLLALLLGFPLIWVLTTSGWDYAQLGWRRYSFSLGYPLFYQNVVVPISGLVMILFTIEIAICSIRELWADTLVRKKASK</sequence>
<evidence type="ECO:0000259" key="10">
    <source>
        <dbReference type="Pfam" id="PF04290"/>
    </source>
</evidence>
<keyword evidence="2 9" id="KW-0813">Transport</keyword>
<dbReference type="GO" id="GO:0022857">
    <property type="term" value="F:transmembrane transporter activity"/>
    <property type="evidence" value="ECO:0007669"/>
    <property type="project" value="UniProtKB-UniRule"/>
</dbReference>
<dbReference type="PANTHER" id="PTHR35011:SF5">
    <property type="entry name" value="SIALIC ACID TRAP TRANSPORTER SMALL PERMEASE PROTEIN SIAQ"/>
    <property type="match status" value="1"/>
</dbReference>
<keyword evidence="7 9" id="KW-0472">Membrane</keyword>
<feature type="transmembrane region" description="Helical" evidence="9">
    <location>
        <begin position="141"/>
        <end position="166"/>
    </location>
</feature>
<comment type="subcellular location">
    <subcellularLocation>
        <location evidence="1 9">Cell inner membrane</location>
        <topology evidence="1 9">Multi-pass membrane protein</topology>
    </subcellularLocation>
</comment>
<evidence type="ECO:0000256" key="7">
    <source>
        <dbReference type="ARBA" id="ARBA00023136"/>
    </source>
</evidence>
<evidence type="ECO:0000256" key="3">
    <source>
        <dbReference type="ARBA" id="ARBA00022475"/>
    </source>
</evidence>
<keyword evidence="3" id="KW-1003">Cell membrane</keyword>
<feature type="transmembrane region" description="Helical" evidence="9">
    <location>
        <begin position="97"/>
        <end position="121"/>
    </location>
</feature>
<dbReference type="Proteomes" id="UP000297475">
    <property type="component" value="Unassembled WGS sequence"/>
</dbReference>
<keyword evidence="5 9" id="KW-0812">Transmembrane</keyword>
<organism evidence="11 12">
    <name type="scientific">Natronospirillum operosum</name>
    <dbReference type="NCBI Taxonomy" id="2759953"/>
    <lineage>
        <taxon>Bacteria</taxon>
        <taxon>Pseudomonadati</taxon>
        <taxon>Pseudomonadota</taxon>
        <taxon>Gammaproteobacteria</taxon>
        <taxon>Oceanospirillales</taxon>
        <taxon>Natronospirillaceae</taxon>
        <taxon>Natronospirillum</taxon>
    </lineage>
</organism>
<comment type="caution">
    <text evidence="11">The sequence shown here is derived from an EMBL/GenBank/DDBJ whole genome shotgun (WGS) entry which is preliminary data.</text>
</comment>
<evidence type="ECO:0000256" key="9">
    <source>
        <dbReference type="RuleBase" id="RU369079"/>
    </source>
</evidence>
<feature type="transmembrane region" description="Helical" evidence="9">
    <location>
        <begin position="59"/>
        <end position="76"/>
    </location>
</feature>
<dbReference type="GO" id="GO:0005886">
    <property type="term" value="C:plasma membrane"/>
    <property type="evidence" value="ECO:0007669"/>
    <property type="project" value="UniProtKB-SubCell"/>
</dbReference>
<reference evidence="11 12" key="1">
    <citation type="submission" date="2019-04" db="EMBL/GenBank/DDBJ databases">
        <title>Natronospirillum operosus gen. nov., sp. nov., a haloalkaliphilic satellite isolated from decaying biomass of laboratory culture of cyanobacterium Geitlerinema sp. and proposal of Natronospirillaceae fam. nov. and Saccharospirillaceae fam. nov.</title>
        <authorList>
            <person name="Kevbrin V."/>
            <person name="Boltyanskaya Y."/>
            <person name="Koziaeva V."/>
            <person name="Grouzdev D.S."/>
            <person name="Park M."/>
            <person name="Cho J."/>
        </authorList>
    </citation>
    <scope>NUCLEOTIDE SEQUENCE [LARGE SCALE GENOMIC DNA]</scope>
    <source>
        <strain evidence="11 12">G-116</strain>
    </source>
</reference>
<keyword evidence="4 9" id="KW-0997">Cell inner membrane</keyword>
<comment type="function">
    <text evidence="9">Part of the tripartite ATP-independent periplasmic (TRAP) transport system.</text>
</comment>
<dbReference type="EMBL" id="SRMF01000001">
    <property type="protein sequence ID" value="TGG95033.1"/>
    <property type="molecule type" value="Genomic_DNA"/>
</dbReference>
<evidence type="ECO:0000313" key="11">
    <source>
        <dbReference type="EMBL" id="TGG95033.1"/>
    </source>
</evidence>
<evidence type="ECO:0000256" key="2">
    <source>
        <dbReference type="ARBA" id="ARBA00022448"/>
    </source>
</evidence>
<gene>
    <name evidence="11" type="ORF">E4656_00985</name>
</gene>
<dbReference type="AlphaFoldDB" id="A0A4Z0WI27"/>
<dbReference type="GO" id="GO:0015740">
    <property type="term" value="P:C4-dicarboxylate transport"/>
    <property type="evidence" value="ECO:0007669"/>
    <property type="project" value="TreeGrafter"/>
</dbReference>
<dbReference type="Pfam" id="PF04290">
    <property type="entry name" value="DctQ"/>
    <property type="match status" value="1"/>
</dbReference>
<keyword evidence="6 9" id="KW-1133">Transmembrane helix</keyword>
<dbReference type="PANTHER" id="PTHR35011">
    <property type="entry name" value="2,3-DIKETO-L-GULONATE TRAP TRANSPORTER SMALL PERMEASE PROTEIN YIAM"/>
    <property type="match status" value="1"/>
</dbReference>
<dbReference type="InterPro" id="IPR055348">
    <property type="entry name" value="DctQ"/>
</dbReference>
<name>A0A4Z0WI27_9GAMM</name>
<dbReference type="InterPro" id="IPR007387">
    <property type="entry name" value="TRAP_DctQ"/>
</dbReference>
<protein>
    <recommendedName>
        <fullName evidence="9">TRAP transporter small permease protein</fullName>
    </recommendedName>
</protein>
<evidence type="ECO:0000313" key="12">
    <source>
        <dbReference type="Proteomes" id="UP000297475"/>
    </source>
</evidence>
<proteinExistence type="inferred from homology"/>
<comment type="subunit">
    <text evidence="9">The complex comprises the extracytoplasmic solute receptor protein and the two transmembrane proteins.</text>
</comment>
<feature type="transmembrane region" description="Helical" evidence="9">
    <location>
        <begin position="22"/>
        <end position="44"/>
    </location>
</feature>
<comment type="similarity">
    <text evidence="8 9">Belongs to the TRAP transporter small permease family.</text>
</comment>
<evidence type="ECO:0000256" key="6">
    <source>
        <dbReference type="ARBA" id="ARBA00022989"/>
    </source>
</evidence>
<evidence type="ECO:0000256" key="8">
    <source>
        <dbReference type="ARBA" id="ARBA00038436"/>
    </source>
</evidence>